<dbReference type="GO" id="GO:0030026">
    <property type="term" value="P:intracellular manganese ion homeostasis"/>
    <property type="evidence" value="ECO:0007669"/>
    <property type="project" value="InterPro"/>
</dbReference>
<dbReference type="GO" id="GO:0005384">
    <property type="term" value="F:manganese ion transmembrane transporter activity"/>
    <property type="evidence" value="ECO:0007669"/>
    <property type="project" value="InterPro"/>
</dbReference>
<reference evidence="8" key="1">
    <citation type="submission" date="2016-06" db="EMBL/GenBank/DDBJ databases">
        <title>Draft Genome sequence of the fungus Inonotus baumii.</title>
        <authorList>
            <person name="Zhu H."/>
            <person name="Lin W."/>
        </authorList>
    </citation>
    <scope>NUCLEOTIDE SEQUENCE</scope>
    <source>
        <strain evidence="8">821</strain>
    </source>
</reference>
<gene>
    <name evidence="8" type="ORF">A7U60_g5614</name>
</gene>
<dbReference type="Pfam" id="PF01988">
    <property type="entry name" value="VIT1"/>
    <property type="match status" value="1"/>
</dbReference>
<feature type="transmembrane region" description="Helical" evidence="7">
    <location>
        <begin position="320"/>
        <end position="345"/>
    </location>
</feature>
<name>A0A9Q5N3B1_SANBA</name>
<comment type="subcellular location">
    <subcellularLocation>
        <location evidence="1">Endomembrane system</location>
        <topology evidence="1">Multi-pass membrane protein</topology>
    </subcellularLocation>
</comment>
<evidence type="ECO:0000256" key="2">
    <source>
        <dbReference type="ARBA" id="ARBA00007049"/>
    </source>
</evidence>
<accession>A0A9Q5N3B1</accession>
<dbReference type="PANTHER" id="PTHR31851">
    <property type="entry name" value="FE(2+)/MN(2+) TRANSPORTER PCL1"/>
    <property type="match status" value="1"/>
</dbReference>
<dbReference type="AlphaFoldDB" id="A0A9Q5N3B1"/>
<sequence length="412" mass="43711">MPLKVRYWLSDGRDGGIQWFSLDPLGSGDWCSGARDCRHAQPPPLSYKIGHAGSDAVSPPRHLPTSTFLHLPSGPSPSPLLIMSSSAPSVPLPRKDRRQNATSETLNGNQPPIWAVATAEDDTGADAPLPSKCDRHSSRRDGICCKELKGDDERSLVDPDVVRDVIIGLSDGLTVPFALTAGLSSLGESKLVVLGGVAELIAGAISMGVGGFLASQSERDHYHFLRKQTSARVLRSCAGEMEREVHTILGPIGLDEKLSRVVAQSLLALEMETESQNGINGSASGGDTESNSLRWSKDVGLTAFLLKFGEGMEEVPTKRLYISAFTIGMGYLLGGLIPLFPYFFIPRAHIALIYSVIVTGVTLLVFGVVKQHVSGGEGGFRGYARGAVNTLFVGGMAAGAAYGIVAALERGD</sequence>
<evidence type="ECO:0000256" key="7">
    <source>
        <dbReference type="SAM" id="Phobius"/>
    </source>
</evidence>
<evidence type="ECO:0000256" key="3">
    <source>
        <dbReference type="ARBA" id="ARBA00022692"/>
    </source>
</evidence>
<evidence type="ECO:0000256" key="1">
    <source>
        <dbReference type="ARBA" id="ARBA00004127"/>
    </source>
</evidence>
<evidence type="ECO:0000256" key="6">
    <source>
        <dbReference type="SAM" id="MobiDB-lite"/>
    </source>
</evidence>
<keyword evidence="4 7" id="KW-1133">Transmembrane helix</keyword>
<keyword evidence="5 7" id="KW-0472">Membrane</keyword>
<proteinExistence type="inferred from homology"/>
<protein>
    <submittedName>
        <fullName evidence="8">Membrane fraction protein</fullName>
    </submittedName>
</protein>
<feature type="region of interest" description="Disordered" evidence="6">
    <location>
        <begin position="81"/>
        <end position="112"/>
    </location>
</feature>
<feature type="compositionally biased region" description="Polar residues" evidence="6">
    <location>
        <begin position="100"/>
        <end position="110"/>
    </location>
</feature>
<evidence type="ECO:0000313" key="9">
    <source>
        <dbReference type="Proteomes" id="UP000757232"/>
    </source>
</evidence>
<keyword evidence="3 7" id="KW-0812">Transmembrane</keyword>
<feature type="transmembrane region" description="Helical" evidence="7">
    <location>
        <begin position="351"/>
        <end position="369"/>
    </location>
</feature>
<evidence type="ECO:0000313" key="8">
    <source>
        <dbReference type="EMBL" id="OCB87285.1"/>
    </source>
</evidence>
<evidence type="ECO:0000256" key="5">
    <source>
        <dbReference type="ARBA" id="ARBA00023136"/>
    </source>
</evidence>
<keyword evidence="9" id="KW-1185">Reference proteome</keyword>
<dbReference type="OrthoDB" id="73465at2759"/>
<comment type="caution">
    <text evidence="8">The sequence shown here is derived from an EMBL/GenBank/DDBJ whole genome shotgun (WGS) entry which is preliminary data.</text>
</comment>
<dbReference type="GO" id="GO:0012505">
    <property type="term" value="C:endomembrane system"/>
    <property type="evidence" value="ECO:0007669"/>
    <property type="project" value="UniProtKB-SubCell"/>
</dbReference>
<dbReference type="CDD" id="cd02435">
    <property type="entry name" value="CCC1"/>
    <property type="match status" value="1"/>
</dbReference>
<dbReference type="Proteomes" id="UP000757232">
    <property type="component" value="Unassembled WGS sequence"/>
</dbReference>
<dbReference type="InterPro" id="IPR008217">
    <property type="entry name" value="Ccc1_fam"/>
</dbReference>
<evidence type="ECO:0000256" key="4">
    <source>
        <dbReference type="ARBA" id="ARBA00022989"/>
    </source>
</evidence>
<comment type="similarity">
    <text evidence="2">Belongs to the CCC1 family.</text>
</comment>
<feature type="transmembrane region" description="Helical" evidence="7">
    <location>
        <begin position="390"/>
        <end position="408"/>
    </location>
</feature>
<organism evidence="8 9">
    <name type="scientific">Sanghuangporus baumii</name>
    <name type="common">Phellinus baumii</name>
    <dbReference type="NCBI Taxonomy" id="108892"/>
    <lineage>
        <taxon>Eukaryota</taxon>
        <taxon>Fungi</taxon>
        <taxon>Dikarya</taxon>
        <taxon>Basidiomycota</taxon>
        <taxon>Agaricomycotina</taxon>
        <taxon>Agaricomycetes</taxon>
        <taxon>Hymenochaetales</taxon>
        <taxon>Hymenochaetaceae</taxon>
        <taxon>Sanghuangporus</taxon>
    </lineage>
</organism>
<dbReference type="EMBL" id="LNZH02000193">
    <property type="protein sequence ID" value="OCB87285.1"/>
    <property type="molecule type" value="Genomic_DNA"/>
</dbReference>